<evidence type="ECO:0000256" key="1">
    <source>
        <dbReference type="SAM" id="MobiDB-lite"/>
    </source>
</evidence>
<feature type="compositionally biased region" description="Basic and acidic residues" evidence="1">
    <location>
        <begin position="98"/>
        <end position="110"/>
    </location>
</feature>
<evidence type="ECO:0000313" key="2">
    <source>
        <dbReference type="EMBL" id="KAG8069915.1"/>
    </source>
</evidence>
<feature type="compositionally biased region" description="Gly residues" evidence="1">
    <location>
        <begin position="54"/>
        <end position="65"/>
    </location>
</feature>
<dbReference type="Proteomes" id="UP000729402">
    <property type="component" value="Unassembled WGS sequence"/>
</dbReference>
<gene>
    <name evidence="2" type="ORF">GUJ93_ZPchr0006g41720</name>
</gene>
<proteinExistence type="predicted"/>
<dbReference type="EMBL" id="JAAALK010000283">
    <property type="protein sequence ID" value="KAG8069915.1"/>
    <property type="molecule type" value="Genomic_DNA"/>
</dbReference>
<organism evidence="2 3">
    <name type="scientific">Zizania palustris</name>
    <name type="common">Northern wild rice</name>
    <dbReference type="NCBI Taxonomy" id="103762"/>
    <lineage>
        <taxon>Eukaryota</taxon>
        <taxon>Viridiplantae</taxon>
        <taxon>Streptophyta</taxon>
        <taxon>Embryophyta</taxon>
        <taxon>Tracheophyta</taxon>
        <taxon>Spermatophyta</taxon>
        <taxon>Magnoliopsida</taxon>
        <taxon>Liliopsida</taxon>
        <taxon>Poales</taxon>
        <taxon>Poaceae</taxon>
        <taxon>BOP clade</taxon>
        <taxon>Oryzoideae</taxon>
        <taxon>Oryzeae</taxon>
        <taxon>Zizaniinae</taxon>
        <taxon>Zizania</taxon>
    </lineage>
</organism>
<reference evidence="2" key="2">
    <citation type="submission" date="2021-02" db="EMBL/GenBank/DDBJ databases">
        <authorList>
            <person name="Kimball J.A."/>
            <person name="Haas M.W."/>
            <person name="Macchietto M."/>
            <person name="Kono T."/>
            <person name="Duquette J."/>
            <person name="Shao M."/>
        </authorList>
    </citation>
    <scope>NUCLEOTIDE SEQUENCE</scope>
    <source>
        <tissue evidence="2">Fresh leaf tissue</tissue>
    </source>
</reference>
<protein>
    <submittedName>
        <fullName evidence="2">Uncharacterized protein</fullName>
    </submittedName>
</protein>
<keyword evidence="3" id="KW-1185">Reference proteome</keyword>
<feature type="region of interest" description="Disordered" evidence="1">
    <location>
        <begin position="1"/>
        <end position="110"/>
    </location>
</feature>
<evidence type="ECO:0000313" key="3">
    <source>
        <dbReference type="Proteomes" id="UP000729402"/>
    </source>
</evidence>
<dbReference type="AlphaFoldDB" id="A0A8J5VJC2"/>
<name>A0A8J5VJC2_ZIZPA</name>
<comment type="caution">
    <text evidence="2">The sequence shown here is derived from an EMBL/GenBank/DDBJ whole genome shotgun (WGS) entry which is preliminary data.</text>
</comment>
<feature type="compositionally biased region" description="Basic and acidic residues" evidence="1">
    <location>
        <begin position="36"/>
        <end position="52"/>
    </location>
</feature>
<sequence length="110" mass="10991">MSSGRVAPGDRRGWAVGGRASVEPGRGATPARRRGAGRDARPAAGTRVDRRGRAAGGGVGGGAGASGRAADRRWGRATGGGGQSRGSVGEMRGGVYVREGEFKGGSEKKE</sequence>
<reference evidence="2" key="1">
    <citation type="journal article" date="2021" name="bioRxiv">
        <title>Whole Genome Assembly and Annotation of Northern Wild Rice, Zizania palustris L., Supports a Whole Genome Duplication in the Zizania Genus.</title>
        <authorList>
            <person name="Haas M."/>
            <person name="Kono T."/>
            <person name="Macchietto M."/>
            <person name="Millas R."/>
            <person name="McGilp L."/>
            <person name="Shao M."/>
            <person name="Duquette J."/>
            <person name="Hirsch C.N."/>
            <person name="Kimball J."/>
        </authorList>
    </citation>
    <scope>NUCLEOTIDE SEQUENCE</scope>
    <source>
        <tissue evidence="2">Fresh leaf tissue</tissue>
    </source>
</reference>
<accession>A0A8J5VJC2</accession>